<dbReference type="InParanoid" id="E9HED0"/>
<dbReference type="AlphaFoldDB" id="E9HED0"/>
<evidence type="ECO:0000256" key="2">
    <source>
        <dbReference type="SAM" id="MobiDB-lite"/>
    </source>
</evidence>
<protein>
    <recommendedName>
        <fullName evidence="3">Rap-GAP domain-containing protein</fullName>
    </recommendedName>
</protein>
<evidence type="ECO:0000259" key="3">
    <source>
        <dbReference type="PROSITE" id="PS50085"/>
    </source>
</evidence>
<evidence type="ECO:0000256" key="1">
    <source>
        <dbReference type="ARBA" id="ARBA00022468"/>
    </source>
</evidence>
<sequence>MISKRYIPRYNPNIVAVVFQEDNTPFAPDMIASHFLHAFIVVQPIDPCTPNVRYRITVTARDGVNFFGPTLPDPPVMRKGPELREFLLTKLLNAENACYKAQKFARLELRTRTALLSNLVDDLHKKTCDFLHLSSPLLSGSSQAEAPAKTEASQHTAPVGGGARFIDTVRKALSSARRTQQDTRCCRTGLWRVQQERFDELVQRFLLESGYAGQHVFQIC</sequence>
<dbReference type="Pfam" id="PF02145">
    <property type="entry name" value="Rap_GAP"/>
    <property type="match status" value="1"/>
</dbReference>
<dbReference type="STRING" id="6669.E9HED0"/>
<dbReference type="EMBL" id="GL732628">
    <property type="protein sequence ID" value="EFX69915.1"/>
    <property type="molecule type" value="Genomic_DNA"/>
</dbReference>
<dbReference type="PhylomeDB" id="E9HED0"/>
<dbReference type="PANTHER" id="PTHR15711:SF32">
    <property type="entry name" value="RAP GTPASE ACTIVATING PROTEIN 1, ISOFORM H"/>
    <property type="match status" value="1"/>
</dbReference>
<evidence type="ECO:0000313" key="4">
    <source>
        <dbReference type="EMBL" id="EFX69915.1"/>
    </source>
</evidence>
<dbReference type="eggNOG" id="KOG3686">
    <property type="taxonomic scope" value="Eukaryota"/>
</dbReference>
<dbReference type="GO" id="GO:0005096">
    <property type="term" value="F:GTPase activator activity"/>
    <property type="evidence" value="ECO:0007669"/>
    <property type="project" value="UniProtKB-KW"/>
</dbReference>
<dbReference type="HOGENOM" id="CLU_1257188_0_0_1"/>
<dbReference type="SUPFAM" id="SSF111347">
    <property type="entry name" value="Rap/Ran-GAP"/>
    <property type="match status" value="1"/>
</dbReference>
<dbReference type="Gene3D" id="3.40.50.11210">
    <property type="entry name" value="Rap/Ran-GAP"/>
    <property type="match status" value="1"/>
</dbReference>
<name>E9HED0_DAPPU</name>
<dbReference type="InterPro" id="IPR050989">
    <property type="entry name" value="Rap1_Ran_GAP"/>
</dbReference>
<dbReference type="InterPro" id="IPR000331">
    <property type="entry name" value="Rap/Ran_GAP_dom"/>
</dbReference>
<reference evidence="4 5" key="1">
    <citation type="journal article" date="2011" name="Science">
        <title>The ecoresponsive genome of Daphnia pulex.</title>
        <authorList>
            <person name="Colbourne J.K."/>
            <person name="Pfrender M.E."/>
            <person name="Gilbert D."/>
            <person name="Thomas W.K."/>
            <person name="Tucker A."/>
            <person name="Oakley T.H."/>
            <person name="Tokishita S."/>
            <person name="Aerts A."/>
            <person name="Arnold G.J."/>
            <person name="Basu M.K."/>
            <person name="Bauer D.J."/>
            <person name="Caceres C.E."/>
            <person name="Carmel L."/>
            <person name="Casola C."/>
            <person name="Choi J.H."/>
            <person name="Detter J.C."/>
            <person name="Dong Q."/>
            <person name="Dusheyko S."/>
            <person name="Eads B.D."/>
            <person name="Frohlich T."/>
            <person name="Geiler-Samerotte K.A."/>
            <person name="Gerlach D."/>
            <person name="Hatcher P."/>
            <person name="Jogdeo S."/>
            <person name="Krijgsveld J."/>
            <person name="Kriventseva E.V."/>
            <person name="Kultz D."/>
            <person name="Laforsch C."/>
            <person name="Lindquist E."/>
            <person name="Lopez J."/>
            <person name="Manak J.R."/>
            <person name="Muller J."/>
            <person name="Pangilinan J."/>
            <person name="Patwardhan R.P."/>
            <person name="Pitluck S."/>
            <person name="Pritham E.J."/>
            <person name="Rechtsteiner A."/>
            <person name="Rho M."/>
            <person name="Rogozin I.B."/>
            <person name="Sakarya O."/>
            <person name="Salamov A."/>
            <person name="Schaack S."/>
            <person name="Shapiro H."/>
            <person name="Shiga Y."/>
            <person name="Skalitzky C."/>
            <person name="Smith Z."/>
            <person name="Souvorov A."/>
            <person name="Sung W."/>
            <person name="Tang Z."/>
            <person name="Tsuchiya D."/>
            <person name="Tu H."/>
            <person name="Vos H."/>
            <person name="Wang M."/>
            <person name="Wolf Y.I."/>
            <person name="Yamagata H."/>
            <person name="Yamada T."/>
            <person name="Ye Y."/>
            <person name="Shaw J.R."/>
            <person name="Andrews J."/>
            <person name="Crease T.J."/>
            <person name="Tang H."/>
            <person name="Lucas S.M."/>
            <person name="Robertson H.M."/>
            <person name="Bork P."/>
            <person name="Koonin E.V."/>
            <person name="Zdobnov E.M."/>
            <person name="Grigoriev I.V."/>
            <person name="Lynch M."/>
            <person name="Boore J.L."/>
        </authorList>
    </citation>
    <scope>NUCLEOTIDE SEQUENCE [LARGE SCALE GENOMIC DNA]</scope>
</reference>
<accession>E9HED0</accession>
<dbReference type="PANTHER" id="PTHR15711">
    <property type="entry name" value="RAP GTPASE-ACTIVATING PROTEIN"/>
    <property type="match status" value="1"/>
</dbReference>
<dbReference type="Proteomes" id="UP000000305">
    <property type="component" value="Unassembled WGS sequence"/>
</dbReference>
<feature type="domain" description="Rap-GAP" evidence="3">
    <location>
        <begin position="1"/>
        <end position="119"/>
    </location>
</feature>
<evidence type="ECO:0000313" key="5">
    <source>
        <dbReference type="Proteomes" id="UP000000305"/>
    </source>
</evidence>
<dbReference type="OrthoDB" id="2499658at2759"/>
<organism evidence="4 5">
    <name type="scientific">Daphnia pulex</name>
    <name type="common">Water flea</name>
    <dbReference type="NCBI Taxonomy" id="6669"/>
    <lineage>
        <taxon>Eukaryota</taxon>
        <taxon>Metazoa</taxon>
        <taxon>Ecdysozoa</taxon>
        <taxon>Arthropoda</taxon>
        <taxon>Crustacea</taxon>
        <taxon>Branchiopoda</taxon>
        <taxon>Diplostraca</taxon>
        <taxon>Cladocera</taxon>
        <taxon>Anomopoda</taxon>
        <taxon>Daphniidae</taxon>
        <taxon>Daphnia</taxon>
    </lineage>
</organism>
<keyword evidence="1" id="KW-0343">GTPase activation</keyword>
<feature type="region of interest" description="Disordered" evidence="2">
    <location>
        <begin position="142"/>
        <end position="161"/>
    </location>
</feature>
<gene>
    <name evidence="4" type="ORF">DAPPUDRAFT_257870</name>
</gene>
<keyword evidence="5" id="KW-1185">Reference proteome</keyword>
<dbReference type="GO" id="GO:0051056">
    <property type="term" value="P:regulation of small GTPase mediated signal transduction"/>
    <property type="evidence" value="ECO:0007669"/>
    <property type="project" value="InterPro"/>
</dbReference>
<proteinExistence type="predicted"/>
<dbReference type="InterPro" id="IPR035974">
    <property type="entry name" value="Rap/Ran-GAP_sf"/>
</dbReference>
<dbReference type="KEGG" id="dpx:DAPPUDRAFT_257870"/>
<dbReference type="PROSITE" id="PS50085">
    <property type="entry name" value="RAPGAP"/>
    <property type="match status" value="1"/>
</dbReference>